<dbReference type="GO" id="GO:0005730">
    <property type="term" value="C:nucleolus"/>
    <property type="evidence" value="ECO:0007669"/>
    <property type="project" value="UniProtKB-UniRule"/>
</dbReference>
<dbReference type="GO" id="GO:0000470">
    <property type="term" value="P:maturation of LSU-rRNA"/>
    <property type="evidence" value="ECO:0007669"/>
    <property type="project" value="TreeGrafter"/>
</dbReference>
<sequence>MQSDDVIWSVINNQFCSYKVKTATQNFCRNEYNVTGFCNRQSCPLANSQYATIREKEGVLYLYMKTIERAHSPAHMWERVKLSNNYTKALEQIDSELIYWPNFVIHKCKQRVTKITQYLIKMRRLQLRQQPKLVGVKKKLDRREAVRERKALSAAHLERSIEKELIERLKSKAYGDAPLNVNETVWQAILDQEKNGESSKDAENALEMMADETDEEDEEELEEEMDDWGDREFVSDISGDEDEDGLSDLEEAADEDSEGEGQDDDDDDDGSSGESRENDIPKNSLGKRKAPPPSSSKPTRKRPEKRTKKGPRVEVEYEQEVESVPFSMANW</sequence>
<dbReference type="InterPro" id="IPR006958">
    <property type="entry name" value="Mak16"/>
</dbReference>
<protein>
    <recommendedName>
        <fullName evidence="4">Protein MAK16</fullName>
    </recommendedName>
</protein>
<keyword evidence="3 4" id="KW-0539">Nucleus</keyword>
<reference evidence="7" key="1">
    <citation type="submission" date="2023-06" db="EMBL/GenBank/DDBJ databases">
        <authorList>
            <consortium name="Lawrence Berkeley National Laboratory"/>
            <person name="Ahrendt S."/>
            <person name="Sahu N."/>
            <person name="Indic B."/>
            <person name="Wong-Bajracharya J."/>
            <person name="Merenyi Z."/>
            <person name="Ke H.-M."/>
            <person name="Monk M."/>
            <person name="Kocsube S."/>
            <person name="Drula E."/>
            <person name="Lipzen A."/>
            <person name="Balint B."/>
            <person name="Henrissat B."/>
            <person name="Andreopoulos B."/>
            <person name="Martin F.M."/>
            <person name="Harder C.B."/>
            <person name="Rigling D."/>
            <person name="Ford K.L."/>
            <person name="Foster G.D."/>
            <person name="Pangilinan J."/>
            <person name="Papanicolaou A."/>
            <person name="Barry K."/>
            <person name="LaButti K."/>
            <person name="Viragh M."/>
            <person name="Koriabine M."/>
            <person name="Yan M."/>
            <person name="Riley R."/>
            <person name="Champramary S."/>
            <person name="Plett K.L."/>
            <person name="Tsai I.J."/>
            <person name="Slot J."/>
            <person name="Sipos G."/>
            <person name="Plett J."/>
            <person name="Nagy L.G."/>
            <person name="Grigoriev I.V."/>
        </authorList>
    </citation>
    <scope>NUCLEOTIDE SEQUENCE</scope>
    <source>
        <strain evidence="7">ICMP 16352</strain>
    </source>
</reference>
<dbReference type="GO" id="GO:0000460">
    <property type="term" value="P:maturation of 5.8S rRNA"/>
    <property type="evidence" value="ECO:0007669"/>
    <property type="project" value="TreeGrafter"/>
</dbReference>
<organism evidence="7 8">
    <name type="scientific">Armillaria novae-zelandiae</name>
    <dbReference type="NCBI Taxonomy" id="153914"/>
    <lineage>
        <taxon>Eukaryota</taxon>
        <taxon>Fungi</taxon>
        <taxon>Dikarya</taxon>
        <taxon>Basidiomycota</taxon>
        <taxon>Agaricomycotina</taxon>
        <taxon>Agaricomycetes</taxon>
        <taxon>Agaricomycetidae</taxon>
        <taxon>Agaricales</taxon>
        <taxon>Marasmiineae</taxon>
        <taxon>Physalacriaceae</taxon>
        <taxon>Armillaria</taxon>
    </lineage>
</organism>
<feature type="compositionally biased region" description="Basic residues" evidence="5">
    <location>
        <begin position="298"/>
        <end position="310"/>
    </location>
</feature>
<accession>A0AA39PIT5</accession>
<evidence type="ECO:0000259" key="6">
    <source>
        <dbReference type="Pfam" id="PF01778"/>
    </source>
</evidence>
<feature type="compositionally biased region" description="Acidic residues" evidence="5">
    <location>
        <begin position="238"/>
        <end position="271"/>
    </location>
</feature>
<comment type="caution">
    <text evidence="7">The sequence shown here is derived from an EMBL/GenBank/DDBJ whole genome shotgun (WGS) entry which is preliminary data.</text>
</comment>
<feature type="compositionally biased region" description="Acidic residues" evidence="5">
    <location>
        <begin position="210"/>
        <end position="227"/>
    </location>
</feature>
<evidence type="ECO:0000256" key="4">
    <source>
        <dbReference type="PIRNR" id="PIRNR003352"/>
    </source>
</evidence>
<evidence type="ECO:0000313" key="8">
    <source>
        <dbReference type="Proteomes" id="UP001175227"/>
    </source>
</evidence>
<dbReference type="PIRSF" id="PIRSF003352">
    <property type="entry name" value="MAK16"/>
    <property type="match status" value="1"/>
</dbReference>
<dbReference type="EMBL" id="JAUEPR010000005">
    <property type="protein sequence ID" value="KAK0485080.1"/>
    <property type="molecule type" value="Genomic_DNA"/>
</dbReference>
<gene>
    <name evidence="7" type="ORF">IW261DRAFT_1460352</name>
</gene>
<evidence type="ECO:0000256" key="5">
    <source>
        <dbReference type="SAM" id="MobiDB-lite"/>
    </source>
</evidence>
<feature type="region of interest" description="Disordered" evidence="5">
    <location>
        <begin position="210"/>
        <end position="331"/>
    </location>
</feature>
<evidence type="ECO:0000256" key="2">
    <source>
        <dbReference type="ARBA" id="ARBA00005514"/>
    </source>
</evidence>
<dbReference type="Pfam" id="PF01778">
    <property type="entry name" value="Ribosomal_L28e"/>
    <property type="match status" value="1"/>
</dbReference>
<dbReference type="Pfam" id="PF04874">
    <property type="entry name" value="Mak16"/>
    <property type="match status" value="1"/>
</dbReference>
<evidence type="ECO:0000313" key="7">
    <source>
        <dbReference type="EMBL" id="KAK0485080.1"/>
    </source>
</evidence>
<proteinExistence type="inferred from homology"/>
<dbReference type="GO" id="GO:0030687">
    <property type="term" value="C:preribosome, large subunit precursor"/>
    <property type="evidence" value="ECO:0007669"/>
    <property type="project" value="TreeGrafter"/>
</dbReference>
<dbReference type="PANTHER" id="PTHR23405:SF4">
    <property type="entry name" value="PROTEIN MAK16 HOMOLOG"/>
    <property type="match status" value="1"/>
</dbReference>
<evidence type="ECO:0000256" key="1">
    <source>
        <dbReference type="ARBA" id="ARBA00004123"/>
    </source>
</evidence>
<dbReference type="PANTHER" id="PTHR23405">
    <property type="entry name" value="MAINTENANCE OF KILLER 16 MAK16 PROTEIN-RELATED"/>
    <property type="match status" value="1"/>
</dbReference>
<name>A0AA39PIT5_9AGAR</name>
<comment type="subcellular location">
    <subcellularLocation>
        <location evidence="1">Nucleus</location>
    </subcellularLocation>
</comment>
<comment type="similarity">
    <text evidence="2 4">Belongs to the MAK16 family.</text>
</comment>
<dbReference type="Proteomes" id="UP001175227">
    <property type="component" value="Unassembled WGS sequence"/>
</dbReference>
<dbReference type="AlphaFoldDB" id="A0AA39PIT5"/>
<dbReference type="InterPro" id="IPR029004">
    <property type="entry name" value="Ribosomal_eL28/Mak16"/>
</dbReference>
<keyword evidence="8" id="KW-1185">Reference proteome</keyword>
<dbReference type="Gene3D" id="3.30.390.110">
    <property type="match status" value="1"/>
</dbReference>
<dbReference type="FunFam" id="3.30.390.110:FF:000001">
    <property type="entry name" value="Protein MAK16 homolog"/>
    <property type="match status" value="1"/>
</dbReference>
<feature type="domain" description="Ribosomal eL28/Mak16" evidence="6">
    <location>
        <begin position="6"/>
        <end position="118"/>
    </location>
</feature>
<evidence type="ECO:0000256" key="3">
    <source>
        <dbReference type="ARBA" id="ARBA00023242"/>
    </source>
</evidence>